<dbReference type="GO" id="GO:0005506">
    <property type="term" value="F:iron ion binding"/>
    <property type="evidence" value="ECO:0007669"/>
    <property type="project" value="InterPro"/>
</dbReference>
<dbReference type="Gene3D" id="1.10.630.10">
    <property type="entry name" value="Cytochrome P450"/>
    <property type="match status" value="1"/>
</dbReference>
<dbReference type="PROSITE" id="PS00086">
    <property type="entry name" value="CYTOCHROME_P450"/>
    <property type="match status" value="1"/>
</dbReference>
<evidence type="ECO:0000256" key="6">
    <source>
        <dbReference type="ARBA" id="ARBA00022989"/>
    </source>
</evidence>
<evidence type="ECO:0000256" key="2">
    <source>
        <dbReference type="ARBA" id="ARBA00010617"/>
    </source>
</evidence>
<evidence type="ECO:0000256" key="7">
    <source>
        <dbReference type="ARBA" id="ARBA00023002"/>
    </source>
</evidence>
<accession>A0A1R3HJX4</accession>
<gene>
    <name evidence="14" type="ORF">COLO4_28575</name>
</gene>
<name>A0A1R3HJX4_9ROSI</name>
<dbReference type="InterPro" id="IPR017972">
    <property type="entry name" value="Cyt_P450_CS"/>
</dbReference>
<dbReference type="OrthoDB" id="2789670at2759"/>
<dbReference type="InterPro" id="IPR050651">
    <property type="entry name" value="Plant_Cytochrome_P450_Monoox"/>
</dbReference>
<comment type="caution">
    <text evidence="14">The sequence shown here is derived from an EMBL/GenBank/DDBJ whole genome shotgun (WGS) entry which is preliminary data.</text>
</comment>
<dbReference type="InterPro" id="IPR001128">
    <property type="entry name" value="Cyt_P450"/>
</dbReference>
<dbReference type="FunFam" id="1.10.630.10:FF:000023">
    <property type="entry name" value="Cytochrome P450 family protein"/>
    <property type="match status" value="1"/>
</dbReference>
<dbReference type="PANTHER" id="PTHR47947">
    <property type="entry name" value="CYTOCHROME P450 82C3-RELATED"/>
    <property type="match status" value="1"/>
</dbReference>
<dbReference type="Pfam" id="PF00067">
    <property type="entry name" value="p450"/>
    <property type="match status" value="1"/>
</dbReference>
<dbReference type="GO" id="GO:0004497">
    <property type="term" value="F:monooxygenase activity"/>
    <property type="evidence" value="ECO:0007669"/>
    <property type="project" value="UniProtKB-KW"/>
</dbReference>
<keyword evidence="9 12" id="KW-0503">Monooxygenase</keyword>
<comment type="similarity">
    <text evidence="2 12">Belongs to the cytochrome P450 family.</text>
</comment>
<evidence type="ECO:0000256" key="5">
    <source>
        <dbReference type="ARBA" id="ARBA00022723"/>
    </source>
</evidence>
<comment type="cofactor">
    <cofactor evidence="11">
        <name>heme</name>
        <dbReference type="ChEBI" id="CHEBI:30413"/>
    </cofactor>
</comment>
<dbReference type="CDD" id="cd20653">
    <property type="entry name" value="CYP81"/>
    <property type="match status" value="1"/>
</dbReference>
<evidence type="ECO:0000256" key="10">
    <source>
        <dbReference type="ARBA" id="ARBA00023136"/>
    </source>
</evidence>
<organism evidence="14 15">
    <name type="scientific">Corchorus olitorius</name>
    <dbReference type="NCBI Taxonomy" id="93759"/>
    <lineage>
        <taxon>Eukaryota</taxon>
        <taxon>Viridiplantae</taxon>
        <taxon>Streptophyta</taxon>
        <taxon>Embryophyta</taxon>
        <taxon>Tracheophyta</taxon>
        <taxon>Spermatophyta</taxon>
        <taxon>Magnoliopsida</taxon>
        <taxon>eudicotyledons</taxon>
        <taxon>Gunneridae</taxon>
        <taxon>Pentapetalae</taxon>
        <taxon>rosids</taxon>
        <taxon>malvids</taxon>
        <taxon>Malvales</taxon>
        <taxon>Malvaceae</taxon>
        <taxon>Grewioideae</taxon>
        <taxon>Apeibeae</taxon>
        <taxon>Corchorus</taxon>
    </lineage>
</organism>
<evidence type="ECO:0000313" key="15">
    <source>
        <dbReference type="Proteomes" id="UP000187203"/>
    </source>
</evidence>
<evidence type="ECO:0000256" key="8">
    <source>
        <dbReference type="ARBA" id="ARBA00023004"/>
    </source>
</evidence>
<evidence type="ECO:0000256" key="9">
    <source>
        <dbReference type="ARBA" id="ARBA00023033"/>
    </source>
</evidence>
<dbReference type="PRINTS" id="PR00385">
    <property type="entry name" value="P450"/>
</dbReference>
<feature type="binding site" description="axial binding residue" evidence="11">
    <location>
        <position position="446"/>
    </location>
    <ligand>
        <name>heme</name>
        <dbReference type="ChEBI" id="CHEBI:30413"/>
    </ligand>
    <ligandPart>
        <name>Fe</name>
        <dbReference type="ChEBI" id="CHEBI:18248"/>
    </ligandPart>
</feature>
<keyword evidence="8 11" id="KW-0408">Iron</keyword>
<dbReference type="STRING" id="93759.A0A1R3HJX4"/>
<keyword evidence="4 13" id="KW-0812">Transmembrane</keyword>
<evidence type="ECO:0000256" key="1">
    <source>
        <dbReference type="ARBA" id="ARBA00004167"/>
    </source>
</evidence>
<proteinExistence type="inferred from homology"/>
<dbReference type="GO" id="GO:0016020">
    <property type="term" value="C:membrane"/>
    <property type="evidence" value="ECO:0007669"/>
    <property type="project" value="UniProtKB-SubCell"/>
</dbReference>
<keyword evidence="10 13" id="KW-0472">Membrane</keyword>
<evidence type="ECO:0000256" key="12">
    <source>
        <dbReference type="RuleBase" id="RU000461"/>
    </source>
</evidence>
<protein>
    <submittedName>
        <fullName evidence="14">Cytochrome P450</fullName>
    </submittedName>
</protein>
<evidence type="ECO:0000256" key="11">
    <source>
        <dbReference type="PIRSR" id="PIRSR602401-1"/>
    </source>
</evidence>
<sequence>MLMMEITWFYFPFVLSVFVLLVSKFILKQTPKSKQPPRPPSLPIIGHLHLIKEPVHRTLQHLSTKYGPIFSLSFGFRPVLVISSPTLVEECFTKNDIILANRPRFLSSKYLNYDSTTIGSAPYGHHWRNLRRIASLEIFSTNKLNMFLSIRQDEVRNLLRNLFKVSYQEETEVQMRSRLSEMSFNMIMRMISGKRYFGIEVDDFEEARGFREMIKEAFELSGEVYPGDFLPFFRWLDFQRFEKRMMKLQNKADAILQSLIDEQRTKRIGFGQQGGKIKTTIQTLLSLQESDPESYSDVIIKGLVVALLGAGTDTSSITIEWALSILLNHPTVLNKARAEIDDVVGHNRLVDEPDLARLPYLQCIINETLRLFPPAPIIPAHESSQNCTIGGYNITRGTILLVNTWAIHRDPELWDDSTSFRPERFEGILEGEGCKFIPFGMGRRGCPGAGLAHRVVGLALASLIQCFDWERVGQEEVDLAEGTGLTMPKAKPLIAMCKPRKSMFNILAEL</sequence>
<dbReference type="EMBL" id="AWUE01019966">
    <property type="protein sequence ID" value="OMO70601.1"/>
    <property type="molecule type" value="Genomic_DNA"/>
</dbReference>
<dbReference type="GO" id="GO:0020037">
    <property type="term" value="F:heme binding"/>
    <property type="evidence" value="ECO:0007669"/>
    <property type="project" value="InterPro"/>
</dbReference>
<dbReference type="PANTHER" id="PTHR47947:SF62">
    <property type="entry name" value="CYTOCHROME P450, FAMILY 81, SUBFAMILY D, POLYPEPTIDE 5"/>
    <property type="match status" value="1"/>
</dbReference>
<keyword evidence="6 13" id="KW-1133">Transmembrane helix</keyword>
<evidence type="ECO:0000256" key="3">
    <source>
        <dbReference type="ARBA" id="ARBA00022617"/>
    </source>
</evidence>
<evidence type="ECO:0000256" key="13">
    <source>
        <dbReference type="SAM" id="Phobius"/>
    </source>
</evidence>
<feature type="transmembrane region" description="Helical" evidence="13">
    <location>
        <begin position="6"/>
        <end position="27"/>
    </location>
</feature>
<keyword evidence="7 12" id="KW-0560">Oxidoreductase</keyword>
<dbReference type="Proteomes" id="UP000187203">
    <property type="component" value="Unassembled WGS sequence"/>
</dbReference>
<reference evidence="15" key="1">
    <citation type="submission" date="2013-09" db="EMBL/GenBank/DDBJ databases">
        <title>Corchorus olitorius genome sequencing.</title>
        <authorList>
            <person name="Alam M."/>
            <person name="Haque M.S."/>
            <person name="Islam M.S."/>
            <person name="Emdad E.M."/>
            <person name="Islam M.M."/>
            <person name="Ahmed B."/>
            <person name="Halim A."/>
            <person name="Hossen Q.M.M."/>
            <person name="Hossain M.Z."/>
            <person name="Ahmed R."/>
            <person name="Khan M.M."/>
            <person name="Islam R."/>
            <person name="Rashid M.M."/>
            <person name="Khan S.A."/>
            <person name="Rahman M.S."/>
            <person name="Alam M."/>
            <person name="Yahiya A.S."/>
            <person name="Khan M.S."/>
            <person name="Azam M.S."/>
            <person name="Haque T."/>
            <person name="Lashkar M.Z.H."/>
            <person name="Akhand A.I."/>
            <person name="Morshed G."/>
            <person name="Roy S."/>
            <person name="Uddin K.S."/>
            <person name="Rabeya T."/>
            <person name="Hossain A.S."/>
            <person name="Chowdhury A."/>
            <person name="Snigdha A.R."/>
            <person name="Mortoza M.S."/>
            <person name="Matin S.A."/>
            <person name="Hoque S.M.E."/>
            <person name="Islam M.K."/>
            <person name="Roy D.K."/>
            <person name="Haider R."/>
            <person name="Moosa M.M."/>
            <person name="Elias S.M."/>
            <person name="Hasan A.M."/>
            <person name="Jahan S."/>
            <person name="Shafiuddin M."/>
            <person name="Mahmood N."/>
            <person name="Shommy N.S."/>
        </authorList>
    </citation>
    <scope>NUCLEOTIDE SEQUENCE [LARGE SCALE GENOMIC DNA]</scope>
    <source>
        <strain evidence="15">cv. O-4</strain>
    </source>
</reference>
<evidence type="ECO:0000256" key="4">
    <source>
        <dbReference type="ARBA" id="ARBA00022692"/>
    </source>
</evidence>
<dbReference type="AlphaFoldDB" id="A0A1R3HJX4"/>
<keyword evidence="3 11" id="KW-0349">Heme</keyword>
<evidence type="ECO:0000313" key="14">
    <source>
        <dbReference type="EMBL" id="OMO70601.1"/>
    </source>
</evidence>
<keyword evidence="5 11" id="KW-0479">Metal-binding</keyword>
<comment type="subcellular location">
    <subcellularLocation>
        <location evidence="1">Membrane</location>
        <topology evidence="1">Single-pass membrane protein</topology>
    </subcellularLocation>
</comment>
<dbReference type="InterPro" id="IPR036396">
    <property type="entry name" value="Cyt_P450_sf"/>
</dbReference>
<dbReference type="SUPFAM" id="SSF48264">
    <property type="entry name" value="Cytochrome P450"/>
    <property type="match status" value="1"/>
</dbReference>
<dbReference type="PRINTS" id="PR00463">
    <property type="entry name" value="EP450I"/>
</dbReference>
<keyword evidence="15" id="KW-1185">Reference proteome</keyword>
<dbReference type="GO" id="GO:0016705">
    <property type="term" value="F:oxidoreductase activity, acting on paired donors, with incorporation or reduction of molecular oxygen"/>
    <property type="evidence" value="ECO:0007669"/>
    <property type="project" value="InterPro"/>
</dbReference>
<dbReference type="InterPro" id="IPR002401">
    <property type="entry name" value="Cyt_P450_E_grp-I"/>
</dbReference>